<dbReference type="EMBL" id="JAMKFE010000003">
    <property type="protein sequence ID" value="MCM5679069.1"/>
    <property type="molecule type" value="Genomic_DNA"/>
</dbReference>
<keyword evidence="1" id="KW-0812">Transmembrane</keyword>
<dbReference type="RefSeq" id="WP_251777257.1">
    <property type="nucleotide sequence ID" value="NZ_JAMKFE010000003.1"/>
</dbReference>
<protein>
    <submittedName>
        <fullName evidence="2">Anti-sigma factor</fullName>
    </submittedName>
</protein>
<feature type="transmembrane region" description="Helical" evidence="1">
    <location>
        <begin position="89"/>
        <end position="110"/>
    </location>
</feature>
<sequence length="267" mass="29704">MPTPTSPALEAADRDLRLNAYLDGELDDADRAAVQAWLAANPAAQARFNVLHADRDALRAALQPALDEPTPDRLSRTVMHDSRSRWAQWRIAAGALLFVGGGLVGAAATWQQMRSQATPLARQQPLPWVQRAAVAHSVYVPEVRHPVEVRAREEHLARWLTRRIDAPVRLFDLQAHGYELVGGRLLPDVTGPSAQLMYENGARQRVTVYLRKPETDTPAAFRYEQQADVGLFYWVDDEVGYALAGQLPKEQLVTLASSIYQQAKKAQ</sequence>
<accession>A0ABT0YL27</accession>
<keyword evidence="3" id="KW-1185">Reference proteome</keyword>
<reference evidence="2" key="1">
    <citation type="submission" date="2022-05" db="EMBL/GenBank/DDBJ databases">
        <title>Schlegelella sp. nov., isolated from mangrove soil.</title>
        <authorList>
            <person name="Liu Y."/>
            <person name="Ge X."/>
            <person name="Liu W."/>
        </authorList>
    </citation>
    <scope>NUCLEOTIDE SEQUENCE</scope>
    <source>
        <strain evidence="2">S2-27</strain>
    </source>
</reference>
<organism evidence="2 3">
    <name type="scientific">Caldimonas mangrovi</name>
    <dbReference type="NCBI Taxonomy" id="2944811"/>
    <lineage>
        <taxon>Bacteria</taxon>
        <taxon>Pseudomonadati</taxon>
        <taxon>Pseudomonadota</taxon>
        <taxon>Betaproteobacteria</taxon>
        <taxon>Burkholderiales</taxon>
        <taxon>Sphaerotilaceae</taxon>
        <taxon>Caldimonas</taxon>
    </lineage>
</organism>
<evidence type="ECO:0000313" key="3">
    <source>
        <dbReference type="Proteomes" id="UP001165541"/>
    </source>
</evidence>
<keyword evidence="1" id="KW-1133">Transmembrane helix</keyword>
<evidence type="ECO:0000313" key="2">
    <source>
        <dbReference type="EMBL" id="MCM5679069.1"/>
    </source>
</evidence>
<keyword evidence="1" id="KW-0472">Membrane</keyword>
<name>A0ABT0YL27_9BURK</name>
<gene>
    <name evidence="2" type="ORF">M8A51_05935</name>
</gene>
<dbReference type="Proteomes" id="UP001165541">
    <property type="component" value="Unassembled WGS sequence"/>
</dbReference>
<proteinExistence type="predicted"/>
<comment type="caution">
    <text evidence="2">The sequence shown here is derived from an EMBL/GenBank/DDBJ whole genome shotgun (WGS) entry which is preliminary data.</text>
</comment>
<evidence type="ECO:0000256" key="1">
    <source>
        <dbReference type="SAM" id="Phobius"/>
    </source>
</evidence>